<keyword evidence="2" id="KW-0732">Signal</keyword>
<feature type="transmembrane region" description="Helical" evidence="1">
    <location>
        <begin position="172"/>
        <end position="189"/>
    </location>
</feature>
<dbReference type="EMBL" id="WQMS01000016">
    <property type="protein sequence ID" value="MVO78855.1"/>
    <property type="molecule type" value="Genomic_DNA"/>
</dbReference>
<keyword evidence="1" id="KW-1133">Transmembrane helix</keyword>
<organism evidence="3 4">
    <name type="scientific">Sphingomonas horti</name>
    <dbReference type="NCBI Taxonomy" id="2682842"/>
    <lineage>
        <taxon>Bacteria</taxon>
        <taxon>Pseudomonadati</taxon>
        <taxon>Pseudomonadota</taxon>
        <taxon>Alphaproteobacteria</taxon>
        <taxon>Sphingomonadales</taxon>
        <taxon>Sphingomonadaceae</taxon>
        <taxon>Sphingomonas</taxon>
    </lineage>
</organism>
<accession>A0A6I4J340</accession>
<sequence>MTRLWSIVAAALAASMAVPAQAWVTVHVETSPDRQAAIAANSVALGESGVAVSFTGLTAQAGGGYATTGGSASLRLDRTAGYLSFLTGAFDGNDTIELFSHGHNLGYLTLVDSAAAAGFGSDPARYGGVYRYVNFFVDEGIDEIRFNRKAGSLAFSNVRVGQLAAVTAVPEVQTWAMLILGFGVMGTAFRMQRRRLRTA</sequence>
<keyword evidence="1" id="KW-0472">Membrane</keyword>
<feature type="chain" id="PRO_5026287021" description="PEP-CTERM protein-sorting domain-containing protein" evidence="2">
    <location>
        <begin position="23"/>
        <end position="199"/>
    </location>
</feature>
<reference evidence="3 4" key="1">
    <citation type="submission" date="2019-12" db="EMBL/GenBank/DDBJ databases">
        <authorList>
            <person name="Huq M.A."/>
        </authorList>
    </citation>
    <scope>NUCLEOTIDE SEQUENCE [LARGE SCALE GENOMIC DNA]</scope>
    <source>
        <strain evidence="3 4">MAH-20</strain>
    </source>
</reference>
<gene>
    <name evidence="3" type="ORF">GON01_13045</name>
</gene>
<evidence type="ECO:0000313" key="3">
    <source>
        <dbReference type="EMBL" id="MVO78855.1"/>
    </source>
</evidence>
<feature type="signal peptide" evidence="2">
    <location>
        <begin position="1"/>
        <end position="22"/>
    </location>
</feature>
<dbReference type="AlphaFoldDB" id="A0A6I4J340"/>
<keyword evidence="4" id="KW-1185">Reference proteome</keyword>
<evidence type="ECO:0008006" key="5">
    <source>
        <dbReference type="Google" id="ProtNLM"/>
    </source>
</evidence>
<keyword evidence="1" id="KW-0812">Transmembrane</keyword>
<evidence type="ECO:0000256" key="1">
    <source>
        <dbReference type="SAM" id="Phobius"/>
    </source>
</evidence>
<name>A0A6I4J340_9SPHN</name>
<proteinExistence type="predicted"/>
<dbReference type="Proteomes" id="UP000441389">
    <property type="component" value="Unassembled WGS sequence"/>
</dbReference>
<comment type="caution">
    <text evidence="3">The sequence shown here is derived from an EMBL/GenBank/DDBJ whole genome shotgun (WGS) entry which is preliminary data.</text>
</comment>
<dbReference type="RefSeq" id="WP_157027822.1">
    <property type="nucleotide sequence ID" value="NZ_WQMS01000016.1"/>
</dbReference>
<protein>
    <recommendedName>
        <fullName evidence="5">PEP-CTERM protein-sorting domain-containing protein</fullName>
    </recommendedName>
</protein>
<evidence type="ECO:0000313" key="4">
    <source>
        <dbReference type="Proteomes" id="UP000441389"/>
    </source>
</evidence>
<evidence type="ECO:0000256" key="2">
    <source>
        <dbReference type="SAM" id="SignalP"/>
    </source>
</evidence>